<sequence length="238" mass="26951">YHSARVSWETVTLPKEEGGHRIRNLVWWNKACSIKLLWLLFFRAGSIWVAWFTENVLSGDLSNLWTLREKQTHASATRKILRVRDYVYNWIKIVPGNGKKCRFWSDNWSPFSNLKKHFDLPLSTSLGIRASATLHDLYQQGHTTGCLSSSHGRHLSISSGLNATIVFTDSSLGRPLLWKDMLTLSSGTVSLAFVKKTLASPPQCYNFGLIADRSPLRSRRLSVSQTLINFFILGSIAI</sequence>
<evidence type="ECO:0000313" key="1">
    <source>
        <dbReference type="EMBL" id="KAH0863673.1"/>
    </source>
</evidence>
<name>A0ABQ7Y659_BRANA</name>
<dbReference type="EMBL" id="JAGKQM010000018">
    <property type="protein sequence ID" value="KAH0863673.1"/>
    <property type="molecule type" value="Genomic_DNA"/>
</dbReference>
<protein>
    <submittedName>
        <fullName evidence="1">Uncharacterized protein</fullName>
    </submittedName>
</protein>
<proteinExistence type="predicted"/>
<keyword evidence="2" id="KW-1185">Reference proteome</keyword>
<comment type="caution">
    <text evidence="1">The sequence shown here is derived from an EMBL/GenBank/DDBJ whole genome shotgun (WGS) entry which is preliminary data.</text>
</comment>
<evidence type="ECO:0000313" key="2">
    <source>
        <dbReference type="Proteomes" id="UP000824890"/>
    </source>
</evidence>
<accession>A0ABQ7Y659</accession>
<feature type="non-terminal residue" evidence="1">
    <location>
        <position position="1"/>
    </location>
</feature>
<reference evidence="1 2" key="1">
    <citation type="submission" date="2021-05" db="EMBL/GenBank/DDBJ databases">
        <title>Genome Assembly of Synthetic Allotetraploid Brassica napus Reveals Homoeologous Exchanges between Subgenomes.</title>
        <authorList>
            <person name="Davis J.T."/>
        </authorList>
    </citation>
    <scope>NUCLEOTIDE SEQUENCE [LARGE SCALE GENOMIC DNA]</scope>
    <source>
        <strain evidence="2">cv. Da-Ae</strain>
        <tissue evidence="1">Seedling</tissue>
    </source>
</reference>
<dbReference type="Proteomes" id="UP000824890">
    <property type="component" value="Unassembled WGS sequence"/>
</dbReference>
<gene>
    <name evidence="1" type="ORF">HID58_080884</name>
</gene>
<organism evidence="1 2">
    <name type="scientific">Brassica napus</name>
    <name type="common">Rape</name>
    <dbReference type="NCBI Taxonomy" id="3708"/>
    <lineage>
        <taxon>Eukaryota</taxon>
        <taxon>Viridiplantae</taxon>
        <taxon>Streptophyta</taxon>
        <taxon>Embryophyta</taxon>
        <taxon>Tracheophyta</taxon>
        <taxon>Spermatophyta</taxon>
        <taxon>Magnoliopsida</taxon>
        <taxon>eudicotyledons</taxon>
        <taxon>Gunneridae</taxon>
        <taxon>Pentapetalae</taxon>
        <taxon>rosids</taxon>
        <taxon>malvids</taxon>
        <taxon>Brassicales</taxon>
        <taxon>Brassicaceae</taxon>
        <taxon>Brassiceae</taxon>
        <taxon>Brassica</taxon>
    </lineage>
</organism>